<sequence>MWSSPCNRSSGSSSSSGSPPQLRYGSNDPLWYPYSPASQTDDLSYMESFGSSQPSDSEAISLPALSPPFLTTELEDNPWSIPQDTLQADDVNAALVPEDSPQVGLAVSRGLSTGSSPTSLNAVLLPAESPQDSLAIARGLSTRSSSTSSRSSGQRGGAAPEKVGKVQGNSDLLPLACMAGSGLPL</sequence>
<feature type="compositionally biased region" description="Low complexity" evidence="1">
    <location>
        <begin position="9"/>
        <end position="18"/>
    </location>
</feature>
<gene>
    <name evidence="2" type="ORF">M427DRAFT_231146</name>
</gene>
<dbReference type="EMBL" id="KQ965865">
    <property type="protein sequence ID" value="KXS09422.1"/>
    <property type="molecule type" value="Genomic_DNA"/>
</dbReference>
<evidence type="ECO:0000313" key="2">
    <source>
        <dbReference type="EMBL" id="KXS09422.1"/>
    </source>
</evidence>
<keyword evidence="3" id="KW-1185">Reference proteome</keyword>
<evidence type="ECO:0000313" key="3">
    <source>
        <dbReference type="Proteomes" id="UP000070544"/>
    </source>
</evidence>
<name>A0A138ZY41_GONPJ</name>
<feature type="region of interest" description="Disordered" evidence="1">
    <location>
        <begin position="139"/>
        <end position="171"/>
    </location>
</feature>
<feature type="compositionally biased region" description="Low complexity" evidence="1">
    <location>
        <begin position="141"/>
        <end position="152"/>
    </location>
</feature>
<accession>A0A138ZY41</accession>
<feature type="region of interest" description="Disordered" evidence="1">
    <location>
        <begin position="1"/>
        <end position="77"/>
    </location>
</feature>
<protein>
    <submittedName>
        <fullName evidence="2">Uncharacterized protein</fullName>
    </submittedName>
</protein>
<reference evidence="2 3" key="1">
    <citation type="journal article" date="2015" name="Genome Biol. Evol.">
        <title>Phylogenomic analyses indicate that early fungi evolved digesting cell walls of algal ancestors of land plants.</title>
        <authorList>
            <person name="Chang Y."/>
            <person name="Wang S."/>
            <person name="Sekimoto S."/>
            <person name="Aerts A.L."/>
            <person name="Choi C."/>
            <person name="Clum A."/>
            <person name="LaButti K.M."/>
            <person name="Lindquist E.A."/>
            <person name="Yee Ngan C."/>
            <person name="Ohm R.A."/>
            <person name="Salamov A.A."/>
            <person name="Grigoriev I.V."/>
            <person name="Spatafora J.W."/>
            <person name="Berbee M.L."/>
        </authorList>
    </citation>
    <scope>NUCLEOTIDE SEQUENCE [LARGE SCALE GENOMIC DNA]</scope>
    <source>
        <strain evidence="2 3">JEL478</strain>
    </source>
</reference>
<organism evidence="2 3">
    <name type="scientific">Gonapodya prolifera (strain JEL478)</name>
    <name type="common">Monoblepharis prolifera</name>
    <dbReference type="NCBI Taxonomy" id="1344416"/>
    <lineage>
        <taxon>Eukaryota</taxon>
        <taxon>Fungi</taxon>
        <taxon>Fungi incertae sedis</taxon>
        <taxon>Chytridiomycota</taxon>
        <taxon>Chytridiomycota incertae sedis</taxon>
        <taxon>Monoblepharidomycetes</taxon>
        <taxon>Monoblepharidales</taxon>
        <taxon>Gonapodyaceae</taxon>
        <taxon>Gonapodya</taxon>
    </lineage>
</organism>
<dbReference type="AlphaFoldDB" id="A0A138ZY41"/>
<feature type="compositionally biased region" description="Polar residues" evidence="1">
    <location>
        <begin position="49"/>
        <end position="58"/>
    </location>
</feature>
<evidence type="ECO:0000256" key="1">
    <source>
        <dbReference type="SAM" id="MobiDB-lite"/>
    </source>
</evidence>
<proteinExistence type="predicted"/>
<dbReference type="Proteomes" id="UP000070544">
    <property type="component" value="Unassembled WGS sequence"/>
</dbReference>